<dbReference type="SUPFAM" id="SSF52058">
    <property type="entry name" value="L domain-like"/>
    <property type="match status" value="1"/>
</dbReference>
<accession>A0A6A5FWS9</accession>
<dbReference type="RefSeq" id="XP_053578932.1">
    <property type="nucleotide sequence ID" value="XM_053735366.1"/>
</dbReference>
<dbReference type="CTD" id="9809191"/>
<protein>
    <recommendedName>
        <fullName evidence="2">Receptor L-domain domain-containing protein</fullName>
    </recommendedName>
</protein>
<feature type="chain" id="PRO_5025489052" description="Receptor L-domain domain-containing protein" evidence="1">
    <location>
        <begin position="17"/>
        <end position="214"/>
    </location>
</feature>
<dbReference type="InterPro" id="IPR036941">
    <property type="entry name" value="Rcpt_L-dom_sf"/>
</dbReference>
<comment type="caution">
    <text evidence="3">The sequence shown here is derived from an EMBL/GenBank/DDBJ whole genome shotgun (WGS) entry which is preliminary data.</text>
</comment>
<gene>
    <name evidence="3" type="ORF">GCK72_023369</name>
</gene>
<name>A0A6A5FWS9_CAERE</name>
<dbReference type="EMBL" id="WUAV01000006">
    <property type="protein sequence ID" value="KAF1746911.1"/>
    <property type="molecule type" value="Genomic_DNA"/>
</dbReference>
<reference evidence="3 4" key="1">
    <citation type="submission" date="2019-12" db="EMBL/GenBank/DDBJ databases">
        <title>Chromosome-level assembly of the Caenorhabditis remanei genome.</title>
        <authorList>
            <person name="Teterina A.A."/>
            <person name="Willis J.H."/>
            <person name="Phillips P.C."/>
        </authorList>
    </citation>
    <scope>NUCLEOTIDE SEQUENCE [LARGE SCALE GENOMIC DNA]</scope>
    <source>
        <strain evidence="3 4">PX506</strain>
        <tissue evidence="3">Whole organism</tissue>
    </source>
</reference>
<dbReference type="Proteomes" id="UP000483820">
    <property type="component" value="Chromosome X"/>
</dbReference>
<dbReference type="InterPro" id="IPR000494">
    <property type="entry name" value="Rcpt_L-dom"/>
</dbReference>
<evidence type="ECO:0000256" key="1">
    <source>
        <dbReference type="SAM" id="SignalP"/>
    </source>
</evidence>
<feature type="domain" description="Receptor L-domain" evidence="2">
    <location>
        <begin position="62"/>
        <end position="156"/>
    </location>
</feature>
<dbReference type="Pfam" id="PF01030">
    <property type="entry name" value="Recep_L_domain"/>
    <property type="match status" value="1"/>
</dbReference>
<feature type="signal peptide" evidence="1">
    <location>
        <begin position="1"/>
        <end position="16"/>
    </location>
</feature>
<dbReference type="InterPro" id="IPR053079">
    <property type="entry name" value="SPS2_domain"/>
</dbReference>
<proteinExistence type="predicted"/>
<dbReference type="PANTHER" id="PTHR21662">
    <property type="entry name" value="RECEPTOR PROTEIN-TYROSINE KINASE"/>
    <property type="match status" value="1"/>
</dbReference>
<organism evidence="3 4">
    <name type="scientific">Caenorhabditis remanei</name>
    <name type="common">Caenorhabditis vulgaris</name>
    <dbReference type="NCBI Taxonomy" id="31234"/>
    <lineage>
        <taxon>Eukaryota</taxon>
        <taxon>Metazoa</taxon>
        <taxon>Ecdysozoa</taxon>
        <taxon>Nematoda</taxon>
        <taxon>Chromadorea</taxon>
        <taxon>Rhabditida</taxon>
        <taxon>Rhabditina</taxon>
        <taxon>Rhabditomorpha</taxon>
        <taxon>Rhabditoidea</taxon>
        <taxon>Rhabditidae</taxon>
        <taxon>Peloderinae</taxon>
        <taxon>Caenorhabditis</taxon>
    </lineage>
</organism>
<keyword evidence="1" id="KW-0732">Signal</keyword>
<evidence type="ECO:0000313" key="4">
    <source>
        <dbReference type="Proteomes" id="UP000483820"/>
    </source>
</evidence>
<dbReference type="KEGG" id="crq:GCK72_023369"/>
<sequence length="214" mass="24400">MYIILISIHFLLHTNGREQGPPPEDSGLFNEFEYYYDIYINESMIALPDIDPKYQIAQAVYISGSLKLSERELSEKMVNVTRINGGLSVTSTIFTNLSFLSSIEIIQIDAYKSQYLANIDIINNTNLLTLGMKAKRDGLYLTIRDNPKLCITSRDLDNLFYGLSLDSNLDIKLCFNNETSSYWCQLPDSGDLNVYLFGRYLQQPPFSGLARRMS</sequence>
<evidence type="ECO:0000313" key="3">
    <source>
        <dbReference type="EMBL" id="KAF1746911.1"/>
    </source>
</evidence>
<dbReference type="PANTHER" id="PTHR21662:SF58">
    <property type="entry name" value="RECEPTOR L-DOMAIN DOMAIN-CONTAINING PROTEIN"/>
    <property type="match status" value="1"/>
</dbReference>
<dbReference type="AlphaFoldDB" id="A0A6A5FWS9"/>
<dbReference type="Gene3D" id="3.80.20.20">
    <property type="entry name" value="Receptor L-domain"/>
    <property type="match status" value="1"/>
</dbReference>
<dbReference type="GeneID" id="9809191"/>
<evidence type="ECO:0000259" key="2">
    <source>
        <dbReference type="Pfam" id="PF01030"/>
    </source>
</evidence>